<protein>
    <submittedName>
        <fullName evidence="5">WEB family protein</fullName>
    </submittedName>
</protein>
<dbReference type="GO" id="GO:0007131">
    <property type="term" value="P:reciprocal meiotic recombination"/>
    <property type="evidence" value="ECO:0007669"/>
    <property type="project" value="TreeGrafter"/>
</dbReference>
<evidence type="ECO:0000256" key="1">
    <source>
        <dbReference type="ARBA" id="ARBA00005485"/>
    </source>
</evidence>
<evidence type="ECO:0000256" key="2">
    <source>
        <dbReference type="ARBA" id="ARBA00023054"/>
    </source>
</evidence>
<comment type="similarity">
    <text evidence="1">Belongs to the WEB family.</text>
</comment>
<evidence type="ECO:0000313" key="5">
    <source>
        <dbReference type="EMBL" id="KAK8944684.1"/>
    </source>
</evidence>
<dbReference type="InterPro" id="IPR008545">
    <property type="entry name" value="Web"/>
</dbReference>
<feature type="region of interest" description="Disordered" evidence="4">
    <location>
        <begin position="83"/>
        <end position="156"/>
    </location>
</feature>
<feature type="compositionally biased region" description="Basic and acidic residues" evidence="4">
    <location>
        <begin position="826"/>
        <end position="839"/>
    </location>
</feature>
<comment type="caution">
    <text evidence="5">The sequence shown here is derived from an EMBL/GenBank/DDBJ whole genome shotgun (WGS) entry which is preliminary data.</text>
</comment>
<dbReference type="PANTHER" id="PTHR23160:SF20">
    <property type="entry name" value="OS02G0439200 PROTEIN"/>
    <property type="match status" value="1"/>
</dbReference>
<dbReference type="EMBL" id="JBBWWQ010000006">
    <property type="protein sequence ID" value="KAK8944684.1"/>
    <property type="molecule type" value="Genomic_DNA"/>
</dbReference>
<feature type="region of interest" description="Disordered" evidence="4">
    <location>
        <begin position="796"/>
        <end position="901"/>
    </location>
</feature>
<evidence type="ECO:0000313" key="6">
    <source>
        <dbReference type="Proteomes" id="UP001418222"/>
    </source>
</evidence>
<name>A0AAP0BN51_9ASPA</name>
<feature type="compositionally biased region" description="Polar residues" evidence="4">
    <location>
        <begin position="129"/>
        <end position="139"/>
    </location>
</feature>
<feature type="compositionally biased region" description="Basic and acidic residues" evidence="4">
    <location>
        <begin position="847"/>
        <end position="860"/>
    </location>
</feature>
<accession>A0AAP0BN51</accession>
<feature type="compositionally biased region" description="Low complexity" evidence="4">
    <location>
        <begin position="83"/>
        <end position="96"/>
    </location>
</feature>
<gene>
    <name evidence="5" type="ORF">KSP39_PZI008106</name>
</gene>
<dbReference type="AlphaFoldDB" id="A0AAP0BN51"/>
<keyword evidence="6" id="KW-1185">Reference proteome</keyword>
<dbReference type="Proteomes" id="UP001418222">
    <property type="component" value="Unassembled WGS sequence"/>
</dbReference>
<feature type="coiled-coil region" evidence="3">
    <location>
        <begin position="339"/>
        <end position="724"/>
    </location>
</feature>
<proteinExistence type="inferred from homology"/>
<dbReference type="PANTHER" id="PTHR23160">
    <property type="entry name" value="SYNAPTONEMAL COMPLEX PROTEIN-RELATED"/>
    <property type="match status" value="1"/>
</dbReference>
<dbReference type="Pfam" id="PF05701">
    <property type="entry name" value="WEMBL"/>
    <property type="match status" value="1"/>
</dbReference>
<sequence length="901" mass="102189">MFFFLPVGPRWSAHSRLEQRSYAVGRPSWAAHNYLERWSRGHGDRRGDCRLTCSFNLSFSLWIVERSCLILFLITTEAMLPSKSKSSMSDSSSNRSTPATPRVSKLGRLGSAKVDPNSPSRPSTEHSPRSVNSKPTLNRRSPKIITPPDVSKSSNVFANPVKLQRPLKEPDLQAQLTQVQDDLKKVKERLASEEEEKIRALEELKQAKKAVEEANEKLEDALLSKKIAEESSELDKFRADELEQSSIESAQKRELEWMQEIGNARDQHAVDVASLVSAEQELEKVKRELVMATDAKNTALCRSNEAVKISGSNVEKIEMLSAEVFRLKSLLDAENESHSKETEEMIKKFDSEVEILKHELGNAKVAEERLVDLEGLVDELKILVSTVKISESNALGLMDEWKKKAELLESQLEEAVLSEKEVKRSLDSVSKQLEESKIMYTHSKSEITSLESKIESLELNLARHEEDLTNSEQRLDLSKLEMVEMGKKAEFLKSEIQKMEEEKAEATNNEKNAVLNIETLTQENNKLSVELEIALAELEKAKKAMQGLSSSLQEVSAEAREARERILIKQSQLNNAAADVEELRSVLKNTQEKNELVLDEAKYEIICLKKSIEKSETEMQDLRDEWDLKECNLISAIKKLEEEAISIKLEKDKAVETFEKHKDEAGEEASKLLEKMIRAETELVTAKKSLEEEKAKSLNLKERLLDRENELQNITQENDELRIRDTSSLKKINELSDLLAELTSRRKENGDVRANEGTRELSITHREYDFLPVEEEVDEKTVEVLEKDTELVVIENANGNTEDNHISHGNGEEEEQAEDQLGEGFESIHKEHSSEREDNTEGVGDESDSKNDSSISDHLDGANVKIEGRPLAIDEQQQQHRKKKPLLHKFGSLLKKKSNTK</sequence>
<feature type="compositionally biased region" description="Acidic residues" evidence="4">
    <location>
        <begin position="812"/>
        <end position="821"/>
    </location>
</feature>
<evidence type="ECO:0000256" key="3">
    <source>
        <dbReference type="SAM" id="Coils"/>
    </source>
</evidence>
<evidence type="ECO:0000256" key="4">
    <source>
        <dbReference type="SAM" id="MobiDB-lite"/>
    </source>
</evidence>
<organism evidence="5 6">
    <name type="scientific">Platanthera zijinensis</name>
    <dbReference type="NCBI Taxonomy" id="2320716"/>
    <lineage>
        <taxon>Eukaryota</taxon>
        <taxon>Viridiplantae</taxon>
        <taxon>Streptophyta</taxon>
        <taxon>Embryophyta</taxon>
        <taxon>Tracheophyta</taxon>
        <taxon>Spermatophyta</taxon>
        <taxon>Magnoliopsida</taxon>
        <taxon>Liliopsida</taxon>
        <taxon>Asparagales</taxon>
        <taxon>Orchidaceae</taxon>
        <taxon>Orchidoideae</taxon>
        <taxon>Orchideae</taxon>
        <taxon>Orchidinae</taxon>
        <taxon>Platanthera</taxon>
    </lineage>
</organism>
<reference evidence="5 6" key="1">
    <citation type="journal article" date="2022" name="Nat. Plants">
        <title>Genomes of leafy and leafless Platanthera orchids illuminate the evolution of mycoheterotrophy.</title>
        <authorList>
            <person name="Li M.H."/>
            <person name="Liu K.W."/>
            <person name="Li Z."/>
            <person name="Lu H.C."/>
            <person name="Ye Q.L."/>
            <person name="Zhang D."/>
            <person name="Wang J.Y."/>
            <person name="Li Y.F."/>
            <person name="Zhong Z.M."/>
            <person name="Liu X."/>
            <person name="Yu X."/>
            <person name="Liu D.K."/>
            <person name="Tu X.D."/>
            <person name="Liu B."/>
            <person name="Hao Y."/>
            <person name="Liao X.Y."/>
            <person name="Jiang Y.T."/>
            <person name="Sun W.H."/>
            <person name="Chen J."/>
            <person name="Chen Y.Q."/>
            <person name="Ai Y."/>
            <person name="Zhai J.W."/>
            <person name="Wu S.S."/>
            <person name="Zhou Z."/>
            <person name="Hsiao Y.Y."/>
            <person name="Wu W.L."/>
            <person name="Chen Y.Y."/>
            <person name="Lin Y.F."/>
            <person name="Hsu J.L."/>
            <person name="Li C.Y."/>
            <person name="Wang Z.W."/>
            <person name="Zhao X."/>
            <person name="Zhong W.Y."/>
            <person name="Ma X.K."/>
            <person name="Ma L."/>
            <person name="Huang J."/>
            <person name="Chen G.Z."/>
            <person name="Huang M.Z."/>
            <person name="Huang L."/>
            <person name="Peng D.H."/>
            <person name="Luo Y.B."/>
            <person name="Zou S.Q."/>
            <person name="Chen S.P."/>
            <person name="Lan S."/>
            <person name="Tsai W.C."/>
            <person name="Van de Peer Y."/>
            <person name="Liu Z.J."/>
        </authorList>
    </citation>
    <scope>NUCLEOTIDE SEQUENCE [LARGE SCALE GENOMIC DNA]</scope>
    <source>
        <strain evidence="5">Lor287</strain>
    </source>
</reference>
<keyword evidence="2 3" id="KW-0175">Coiled coil</keyword>
<feature type="coiled-coil region" evidence="3">
    <location>
        <begin position="169"/>
        <end position="231"/>
    </location>
</feature>